<gene>
    <name evidence="3" type="ORF">MKK62_14915</name>
</gene>
<keyword evidence="2" id="KW-0812">Transmembrane</keyword>
<feature type="transmembrane region" description="Helical" evidence="2">
    <location>
        <begin position="31"/>
        <end position="52"/>
    </location>
</feature>
<feature type="region of interest" description="Disordered" evidence="1">
    <location>
        <begin position="1"/>
        <end position="27"/>
    </location>
</feature>
<evidence type="ECO:0000256" key="2">
    <source>
        <dbReference type="SAM" id="Phobius"/>
    </source>
</evidence>
<name>A0ABY3VEB5_9MYCO</name>
<dbReference type="RefSeq" id="WP_240258246.1">
    <property type="nucleotide sequence ID" value="NZ_CP092488.2"/>
</dbReference>
<accession>A0ABY3VEB5</accession>
<sequence length="76" mass="8031">MTSEESFDPGDGAAGETGETPPDEPWWRKPIVSLTVAVLVAFLLGITIFLLADRNSEHSGTTQTPTSPTAPAVPNH</sequence>
<evidence type="ECO:0000313" key="3">
    <source>
        <dbReference type="EMBL" id="UMB67782.1"/>
    </source>
</evidence>
<protein>
    <submittedName>
        <fullName evidence="3">Uncharacterized protein</fullName>
    </submittedName>
</protein>
<proteinExistence type="predicted"/>
<dbReference type="EMBL" id="CP092488">
    <property type="protein sequence ID" value="UMB67782.1"/>
    <property type="molecule type" value="Genomic_DNA"/>
</dbReference>
<keyword evidence="4" id="KW-1185">Reference proteome</keyword>
<reference evidence="3" key="1">
    <citation type="submission" date="2022-08" db="EMBL/GenBank/DDBJ databases">
        <title>Whole genome sequencing of non-tuberculosis mycobacteria type-strains.</title>
        <authorList>
            <person name="Igarashi Y."/>
            <person name="Osugi A."/>
            <person name="Mitarai S."/>
        </authorList>
    </citation>
    <scope>NUCLEOTIDE SEQUENCE</scope>
    <source>
        <strain evidence="3">DSM 45127</strain>
    </source>
</reference>
<organism evidence="3 4">
    <name type="scientific">Mycobacterium paraterrae</name>
    <dbReference type="NCBI Taxonomy" id="577492"/>
    <lineage>
        <taxon>Bacteria</taxon>
        <taxon>Bacillati</taxon>
        <taxon>Actinomycetota</taxon>
        <taxon>Actinomycetes</taxon>
        <taxon>Mycobacteriales</taxon>
        <taxon>Mycobacteriaceae</taxon>
        <taxon>Mycobacterium</taxon>
    </lineage>
</organism>
<keyword evidence="2" id="KW-1133">Transmembrane helix</keyword>
<evidence type="ECO:0000256" key="1">
    <source>
        <dbReference type="SAM" id="MobiDB-lite"/>
    </source>
</evidence>
<feature type="region of interest" description="Disordered" evidence="1">
    <location>
        <begin position="56"/>
        <end position="76"/>
    </location>
</feature>
<dbReference type="Proteomes" id="UP001055336">
    <property type="component" value="Chromosome"/>
</dbReference>
<feature type="compositionally biased region" description="Low complexity" evidence="1">
    <location>
        <begin position="61"/>
        <end position="76"/>
    </location>
</feature>
<evidence type="ECO:0000313" key="4">
    <source>
        <dbReference type="Proteomes" id="UP001055336"/>
    </source>
</evidence>
<keyword evidence="2" id="KW-0472">Membrane</keyword>